<sequence length="117" mass="13395">MDHCEIFFEVVDESSDSPAQDLLSTMVSGPFESETWALIRLWEDNIGELRRQRRNAGVYETIRLGVGPVSITKTRQQVWDKGNLNQTYRFLGSLPMNDSSLVDDSIPEDLVEVYQKI</sequence>
<dbReference type="EMBL" id="JABSTQ010000081">
    <property type="protein sequence ID" value="KAG0445689.1"/>
    <property type="molecule type" value="Genomic_DNA"/>
</dbReference>
<keyword evidence="2" id="KW-1185">Reference proteome</keyword>
<dbReference type="Proteomes" id="UP000805193">
    <property type="component" value="Unassembled WGS sequence"/>
</dbReference>
<accession>A0AC60R189</accession>
<evidence type="ECO:0000313" key="1">
    <source>
        <dbReference type="EMBL" id="KAG0445689.1"/>
    </source>
</evidence>
<reference evidence="1 2" key="1">
    <citation type="journal article" date="2020" name="Cell">
        <title>Large-Scale Comparative Analyses of Tick Genomes Elucidate Their Genetic Diversity and Vector Capacities.</title>
        <authorList>
            <consortium name="Tick Genome and Microbiome Consortium (TIGMIC)"/>
            <person name="Jia N."/>
            <person name="Wang J."/>
            <person name="Shi W."/>
            <person name="Du L."/>
            <person name="Sun Y."/>
            <person name="Zhan W."/>
            <person name="Jiang J.F."/>
            <person name="Wang Q."/>
            <person name="Zhang B."/>
            <person name="Ji P."/>
            <person name="Bell-Sakyi L."/>
            <person name="Cui X.M."/>
            <person name="Yuan T.T."/>
            <person name="Jiang B.G."/>
            <person name="Yang W.F."/>
            <person name="Lam T.T."/>
            <person name="Chang Q.C."/>
            <person name="Ding S.J."/>
            <person name="Wang X.J."/>
            <person name="Zhu J.G."/>
            <person name="Ruan X.D."/>
            <person name="Zhao L."/>
            <person name="Wei J.T."/>
            <person name="Ye R.Z."/>
            <person name="Que T.C."/>
            <person name="Du C.H."/>
            <person name="Zhou Y.H."/>
            <person name="Cheng J.X."/>
            <person name="Dai P.F."/>
            <person name="Guo W.B."/>
            <person name="Han X.H."/>
            <person name="Huang E.J."/>
            <person name="Li L.F."/>
            <person name="Wei W."/>
            <person name="Gao Y.C."/>
            <person name="Liu J.Z."/>
            <person name="Shao H.Z."/>
            <person name="Wang X."/>
            <person name="Wang C.C."/>
            <person name="Yang T.C."/>
            <person name="Huo Q.B."/>
            <person name="Li W."/>
            <person name="Chen H.Y."/>
            <person name="Chen S.E."/>
            <person name="Zhou L.G."/>
            <person name="Ni X.B."/>
            <person name="Tian J.H."/>
            <person name="Sheng Y."/>
            <person name="Liu T."/>
            <person name="Pan Y.S."/>
            <person name="Xia L.Y."/>
            <person name="Li J."/>
            <person name="Zhao F."/>
            <person name="Cao W.C."/>
        </authorList>
    </citation>
    <scope>NUCLEOTIDE SEQUENCE [LARGE SCALE GENOMIC DNA]</scope>
    <source>
        <strain evidence="1">Iper-2018</strain>
    </source>
</reference>
<proteinExistence type="predicted"/>
<protein>
    <submittedName>
        <fullName evidence="1">Uncharacterized protein</fullName>
    </submittedName>
</protein>
<evidence type="ECO:0000313" key="2">
    <source>
        <dbReference type="Proteomes" id="UP000805193"/>
    </source>
</evidence>
<name>A0AC60R189_IXOPE</name>
<comment type="caution">
    <text evidence="1">The sequence shown here is derived from an EMBL/GenBank/DDBJ whole genome shotgun (WGS) entry which is preliminary data.</text>
</comment>
<gene>
    <name evidence="1" type="ORF">HPB47_018850</name>
</gene>
<organism evidence="1 2">
    <name type="scientific">Ixodes persulcatus</name>
    <name type="common">Taiga tick</name>
    <dbReference type="NCBI Taxonomy" id="34615"/>
    <lineage>
        <taxon>Eukaryota</taxon>
        <taxon>Metazoa</taxon>
        <taxon>Ecdysozoa</taxon>
        <taxon>Arthropoda</taxon>
        <taxon>Chelicerata</taxon>
        <taxon>Arachnida</taxon>
        <taxon>Acari</taxon>
        <taxon>Parasitiformes</taxon>
        <taxon>Ixodida</taxon>
        <taxon>Ixodoidea</taxon>
        <taxon>Ixodidae</taxon>
        <taxon>Ixodinae</taxon>
        <taxon>Ixodes</taxon>
    </lineage>
</organism>